<feature type="transmembrane region" description="Helical" evidence="1">
    <location>
        <begin position="284"/>
        <end position="304"/>
    </location>
</feature>
<proteinExistence type="predicted"/>
<keyword evidence="1" id="KW-0812">Transmembrane</keyword>
<feature type="transmembrane region" description="Helical" evidence="1">
    <location>
        <begin position="16"/>
        <end position="39"/>
    </location>
</feature>
<feature type="transmembrane region" description="Helical" evidence="1">
    <location>
        <begin position="405"/>
        <end position="429"/>
    </location>
</feature>
<feature type="transmembrane region" description="Helical" evidence="1">
    <location>
        <begin position="373"/>
        <end position="393"/>
    </location>
</feature>
<feature type="transmembrane region" description="Helical" evidence="1">
    <location>
        <begin position="441"/>
        <end position="463"/>
    </location>
</feature>
<organism evidence="2 3">
    <name type="scientific">Corynebacterium coyleae</name>
    <dbReference type="NCBI Taxonomy" id="53374"/>
    <lineage>
        <taxon>Bacteria</taxon>
        <taxon>Bacillati</taxon>
        <taxon>Actinomycetota</taxon>
        <taxon>Actinomycetes</taxon>
        <taxon>Mycobacteriales</taxon>
        <taxon>Corynebacteriaceae</taxon>
        <taxon>Corynebacterium</taxon>
    </lineage>
</organism>
<evidence type="ECO:0000313" key="3">
    <source>
        <dbReference type="Proteomes" id="UP000591626"/>
    </source>
</evidence>
<evidence type="ECO:0000256" key="1">
    <source>
        <dbReference type="SAM" id="Phobius"/>
    </source>
</evidence>
<feature type="transmembrane region" description="Helical" evidence="1">
    <location>
        <begin position="215"/>
        <end position="236"/>
    </location>
</feature>
<reference evidence="2 3" key="1">
    <citation type="submission" date="2020-03" db="EMBL/GenBank/DDBJ databases">
        <title>Draft genome sequences of bacterial isolates from the female urobiome.</title>
        <authorList>
            <person name="Miller-Ensminger T."/>
            <person name="Wolfe A.J."/>
            <person name="Putonti C."/>
        </authorList>
    </citation>
    <scope>NUCLEOTIDE SEQUENCE [LARGE SCALE GENOMIC DNA]</scope>
    <source>
        <strain evidence="2 3">UMB8490</strain>
    </source>
</reference>
<dbReference type="AlphaFoldDB" id="A0AAP7CBS6"/>
<name>A0AAP7CBS6_9CORY</name>
<keyword evidence="1" id="KW-0472">Membrane</keyword>
<protein>
    <recommendedName>
        <fullName evidence="4">ABC-2 family transporter protein</fullName>
    </recommendedName>
</protein>
<evidence type="ECO:0008006" key="4">
    <source>
        <dbReference type="Google" id="ProtNLM"/>
    </source>
</evidence>
<feature type="transmembrane region" description="Helical" evidence="1">
    <location>
        <begin position="155"/>
        <end position="173"/>
    </location>
</feature>
<feature type="transmembrane region" description="Helical" evidence="1">
    <location>
        <begin position="126"/>
        <end position="148"/>
    </location>
</feature>
<comment type="caution">
    <text evidence="2">The sequence shown here is derived from an EMBL/GenBank/DDBJ whole genome shotgun (WGS) entry which is preliminary data.</text>
</comment>
<keyword evidence="1" id="KW-1133">Transmembrane helix</keyword>
<gene>
    <name evidence="2" type="ORF">HC138_03125</name>
</gene>
<feature type="transmembrane region" description="Helical" evidence="1">
    <location>
        <begin position="45"/>
        <end position="67"/>
    </location>
</feature>
<feature type="transmembrane region" description="Helical" evidence="1">
    <location>
        <begin position="310"/>
        <end position="328"/>
    </location>
</feature>
<dbReference type="Proteomes" id="UP000591626">
    <property type="component" value="Unassembled WGS sequence"/>
</dbReference>
<feature type="transmembrane region" description="Helical" evidence="1">
    <location>
        <begin position="349"/>
        <end position="367"/>
    </location>
</feature>
<evidence type="ECO:0000313" key="2">
    <source>
        <dbReference type="EMBL" id="NJJ03364.1"/>
    </source>
</evidence>
<sequence length="471" mass="49671">MNLLHAEWIRARGSMLWWLAGAGLLVGVLLTLFALAGNVETATNLLYPQGLLVTGMAAPAAALFAGLAETRERDARGGGTLWRPVSPMRTRAARIVVVWLALAAFVAFDFVVPFAAGLVFNLDNTASIALVGLFVWLGMLGPAGLAAAATRRIGILPTIILGFAFTIGLGYFAERDWWWINPGAWPTRLALPTMGLHFNLLPLDATDPMAGESPIPALTLTLLLAAIGFVVAALVPPRTRPILRRRRVHHVTAPLATSPATPRPETTGYVAAVKGVAMAARVSSISVLLLLTALVLLFSLAYPVDVREALFAYAILPVGAGVLLTLVWPKLRPAWALMQVEHPHVRAALATWCVGVVALVCAFGAAVVGDARFGLLAFLAGSVLALTALAITVRFGVAWTLATTILVTIVSATIGGDVLAQSALWILAVPAWPITATGARVWIAAAVGLALLAVVVAALMRVLRGMRPVRR</sequence>
<accession>A0AAP7CBS6</accession>
<dbReference type="RefSeq" id="WP_167615941.1">
    <property type="nucleotide sequence ID" value="NZ_JAAUVV010000003.1"/>
</dbReference>
<dbReference type="EMBL" id="JAAUVV010000003">
    <property type="protein sequence ID" value="NJJ03364.1"/>
    <property type="molecule type" value="Genomic_DNA"/>
</dbReference>
<feature type="transmembrane region" description="Helical" evidence="1">
    <location>
        <begin position="96"/>
        <end position="120"/>
    </location>
</feature>